<dbReference type="EMBL" id="LXQA011324420">
    <property type="protein sequence ID" value="MCI93260.1"/>
    <property type="molecule type" value="Genomic_DNA"/>
</dbReference>
<dbReference type="AlphaFoldDB" id="A0A392W3M5"/>
<dbReference type="Proteomes" id="UP000265520">
    <property type="component" value="Unassembled WGS sequence"/>
</dbReference>
<sequence length="32" mass="3737">PASEDFRGSEVVKPLKASEVLKRYSLRRFQRS</sequence>
<keyword evidence="2" id="KW-1185">Reference proteome</keyword>
<evidence type="ECO:0000313" key="2">
    <source>
        <dbReference type="Proteomes" id="UP000265520"/>
    </source>
</evidence>
<protein>
    <submittedName>
        <fullName evidence="1">Uncharacterized protein</fullName>
    </submittedName>
</protein>
<feature type="non-terminal residue" evidence="1">
    <location>
        <position position="1"/>
    </location>
</feature>
<reference evidence="1 2" key="1">
    <citation type="journal article" date="2018" name="Front. Plant Sci.">
        <title>Red Clover (Trifolium pratense) and Zigzag Clover (T. medium) - A Picture of Genomic Similarities and Differences.</title>
        <authorList>
            <person name="Dluhosova J."/>
            <person name="Istvanek J."/>
            <person name="Nedelnik J."/>
            <person name="Repkova J."/>
        </authorList>
    </citation>
    <scope>NUCLEOTIDE SEQUENCE [LARGE SCALE GENOMIC DNA]</scope>
    <source>
        <strain evidence="2">cv. 10/8</strain>
        <tissue evidence="1">Leaf</tissue>
    </source>
</reference>
<evidence type="ECO:0000313" key="1">
    <source>
        <dbReference type="EMBL" id="MCI93260.1"/>
    </source>
</evidence>
<name>A0A392W3M5_9FABA</name>
<proteinExistence type="predicted"/>
<comment type="caution">
    <text evidence="1">The sequence shown here is derived from an EMBL/GenBank/DDBJ whole genome shotgun (WGS) entry which is preliminary data.</text>
</comment>
<accession>A0A392W3M5</accession>
<organism evidence="1 2">
    <name type="scientific">Trifolium medium</name>
    <dbReference type="NCBI Taxonomy" id="97028"/>
    <lineage>
        <taxon>Eukaryota</taxon>
        <taxon>Viridiplantae</taxon>
        <taxon>Streptophyta</taxon>
        <taxon>Embryophyta</taxon>
        <taxon>Tracheophyta</taxon>
        <taxon>Spermatophyta</taxon>
        <taxon>Magnoliopsida</taxon>
        <taxon>eudicotyledons</taxon>
        <taxon>Gunneridae</taxon>
        <taxon>Pentapetalae</taxon>
        <taxon>rosids</taxon>
        <taxon>fabids</taxon>
        <taxon>Fabales</taxon>
        <taxon>Fabaceae</taxon>
        <taxon>Papilionoideae</taxon>
        <taxon>50 kb inversion clade</taxon>
        <taxon>NPAAA clade</taxon>
        <taxon>Hologalegina</taxon>
        <taxon>IRL clade</taxon>
        <taxon>Trifolieae</taxon>
        <taxon>Trifolium</taxon>
    </lineage>
</organism>